<name>A0A1I4YXK6_CHROL</name>
<protein>
    <submittedName>
        <fullName evidence="1">Uncharacterized protein</fullName>
    </submittedName>
</protein>
<gene>
    <name evidence="1" type="ORF">SAMN05421594_2757</name>
</gene>
<organism evidence="1 2">
    <name type="scientific">Chryseobacterium oleae</name>
    <dbReference type="NCBI Taxonomy" id="491207"/>
    <lineage>
        <taxon>Bacteria</taxon>
        <taxon>Pseudomonadati</taxon>
        <taxon>Bacteroidota</taxon>
        <taxon>Flavobacteriia</taxon>
        <taxon>Flavobacteriales</taxon>
        <taxon>Weeksellaceae</taxon>
        <taxon>Chryseobacterium group</taxon>
        <taxon>Chryseobacterium</taxon>
    </lineage>
</organism>
<reference evidence="2" key="1">
    <citation type="submission" date="2016-10" db="EMBL/GenBank/DDBJ databases">
        <authorList>
            <person name="Varghese N."/>
            <person name="Submissions S."/>
        </authorList>
    </citation>
    <scope>NUCLEOTIDE SEQUENCE [LARGE SCALE GENOMIC DNA]</scope>
    <source>
        <strain evidence="2">DSM 25575</strain>
    </source>
</reference>
<sequence length="78" mass="9454">MRDKKYYFSDKNQNIISEDQLVGKKIDDLKYFFTDYQIKKSDANERIFIMKKSLLGLFKLKLHLYLTEDTVYDYAIQI</sequence>
<evidence type="ECO:0000313" key="2">
    <source>
        <dbReference type="Proteomes" id="UP000198769"/>
    </source>
</evidence>
<accession>A0A1I4YXK6</accession>
<dbReference type="OrthoDB" id="1266121at2"/>
<dbReference type="Proteomes" id="UP000198769">
    <property type="component" value="Unassembled WGS sequence"/>
</dbReference>
<dbReference type="EMBL" id="FOVD01000003">
    <property type="protein sequence ID" value="SFN42796.1"/>
    <property type="molecule type" value="Genomic_DNA"/>
</dbReference>
<proteinExistence type="predicted"/>
<evidence type="ECO:0000313" key="1">
    <source>
        <dbReference type="EMBL" id="SFN42796.1"/>
    </source>
</evidence>
<dbReference type="AlphaFoldDB" id="A0A1I4YXK6"/>
<dbReference type="RefSeq" id="WP_090024940.1">
    <property type="nucleotide sequence ID" value="NZ_FOVD01000003.1"/>
</dbReference>
<keyword evidence="2" id="KW-1185">Reference proteome</keyword>